<evidence type="ECO:0000259" key="2">
    <source>
        <dbReference type="Pfam" id="PF13478"/>
    </source>
</evidence>
<dbReference type="NCBIfam" id="TIGR02964">
    <property type="entry name" value="xanthine_xdhC"/>
    <property type="match status" value="1"/>
</dbReference>
<evidence type="ECO:0000259" key="1">
    <source>
        <dbReference type="Pfam" id="PF02625"/>
    </source>
</evidence>
<name>A0ABT2X510_9RHOB</name>
<reference evidence="3 4" key="1">
    <citation type="submission" date="2022-10" db="EMBL/GenBank/DDBJ databases">
        <title>Defluviimonas sp. nov., isolated from ocean surface sediments.</title>
        <authorList>
            <person name="He W."/>
            <person name="Wang L."/>
            <person name="Zhang D.-F."/>
        </authorList>
    </citation>
    <scope>NUCLEOTIDE SEQUENCE [LARGE SCALE GENOMIC DNA]</scope>
    <source>
        <strain evidence="3 4">WL0024</strain>
    </source>
</reference>
<evidence type="ECO:0000313" key="3">
    <source>
        <dbReference type="EMBL" id="MCU9849033.1"/>
    </source>
</evidence>
<dbReference type="EMBL" id="JAOVQO010000012">
    <property type="protein sequence ID" value="MCU9849033.1"/>
    <property type="molecule type" value="Genomic_DNA"/>
</dbReference>
<protein>
    <submittedName>
        <fullName evidence="3">Xanthine dehydrogenase accessory protein XdhC</fullName>
    </submittedName>
</protein>
<feature type="domain" description="XdhC Rossmann" evidence="2">
    <location>
        <begin position="161"/>
        <end position="301"/>
    </location>
</feature>
<proteinExistence type="predicted"/>
<accession>A0ABT2X510</accession>
<dbReference type="InterPro" id="IPR027051">
    <property type="entry name" value="XdhC_Rossmann_dom"/>
</dbReference>
<feature type="domain" description="XdhC- CoxI" evidence="1">
    <location>
        <begin position="13"/>
        <end position="70"/>
    </location>
</feature>
<dbReference type="Pfam" id="PF02625">
    <property type="entry name" value="XdhC_CoxI"/>
    <property type="match status" value="1"/>
</dbReference>
<dbReference type="PANTHER" id="PTHR30388:SF6">
    <property type="entry name" value="XANTHINE DEHYDROGENASE SUBUNIT A-RELATED"/>
    <property type="match status" value="1"/>
</dbReference>
<dbReference type="InterPro" id="IPR003777">
    <property type="entry name" value="XdhC_CoxI"/>
</dbReference>
<dbReference type="PANTHER" id="PTHR30388">
    <property type="entry name" value="ALDEHYDE OXIDOREDUCTASE MOLYBDENUM COFACTOR ASSEMBLY PROTEIN"/>
    <property type="match status" value="1"/>
</dbReference>
<keyword evidence="4" id="KW-1185">Reference proteome</keyword>
<dbReference type="InterPro" id="IPR036291">
    <property type="entry name" value="NAD(P)-bd_dom_sf"/>
</dbReference>
<dbReference type="Pfam" id="PF13478">
    <property type="entry name" value="XdhC_C"/>
    <property type="match status" value="1"/>
</dbReference>
<organism evidence="3 4">
    <name type="scientific">Albidovulum salinarum</name>
    <dbReference type="NCBI Taxonomy" id="2984153"/>
    <lineage>
        <taxon>Bacteria</taxon>
        <taxon>Pseudomonadati</taxon>
        <taxon>Pseudomonadota</taxon>
        <taxon>Alphaproteobacteria</taxon>
        <taxon>Rhodobacterales</taxon>
        <taxon>Paracoccaceae</taxon>
        <taxon>Albidovulum</taxon>
    </lineage>
</organism>
<comment type="caution">
    <text evidence="3">The sequence shown here is derived from an EMBL/GenBank/DDBJ whole genome shotgun (WGS) entry which is preliminary data.</text>
</comment>
<dbReference type="InterPro" id="IPR052698">
    <property type="entry name" value="MoCofactor_Util/Proc"/>
</dbReference>
<dbReference type="Gene3D" id="3.40.50.720">
    <property type="entry name" value="NAD(P)-binding Rossmann-like Domain"/>
    <property type="match status" value="1"/>
</dbReference>
<evidence type="ECO:0000313" key="4">
    <source>
        <dbReference type="Proteomes" id="UP001209535"/>
    </source>
</evidence>
<dbReference type="RefSeq" id="WP_263337122.1">
    <property type="nucleotide sequence ID" value="NZ_JAOVQO010000012.1"/>
</dbReference>
<dbReference type="InterPro" id="IPR014308">
    <property type="entry name" value="Xanthine_DH_XdhC"/>
</dbReference>
<gene>
    <name evidence="3" type="primary">xdhC</name>
    <name evidence="3" type="ORF">OEZ60_13580</name>
</gene>
<dbReference type="Proteomes" id="UP001209535">
    <property type="component" value="Unassembled WGS sequence"/>
</dbReference>
<sequence length="316" mass="33376">MSVDLQALARRVAAHGAVIRVVVTEIAGSAPREAGAAMLVWAGGQEGTIGGGALEYEAAARARAMLAAGTGDRVDRMPLGPRLNQCCGGAVTLLSELWDAARLEAVGDVTVVARPLPGTGGDAPLAVRRILNRARGEGFRPVARIVHGWMVEPVAMAEREIWIWGAGHVGRALVAVLGPLPGLRLTWVDTDAARFPEVPEGVVQRVAANPADLVAEAPGHAEHLVLTFSHAIDLELCHRLLGHGFGRLGLIGSATKWARFRNRLKALGHGEEQIGRIRCPIGDPALGKHPQAIAVGVAAELIRDRAEGRTREERTG</sequence>
<dbReference type="SUPFAM" id="SSF51735">
    <property type="entry name" value="NAD(P)-binding Rossmann-fold domains"/>
    <property type="match status" value="1"/>
</dbReference>